<organism>
    <name type="scientific">Physcomitrium patens</name>
    <name type="common">Spreading-leaved earth moss</name>
    <name type="synonym">Physcomitrella patens</name>
    <dbReference type="NCBI Taxonomy" id="3218"/>
    <lineage>
        <taxon>Eukaryota</taxon>
        <taxon>Viridiplantae</taxon>
        <taxon>Streptophyta</taxon>
        <taxon>Embryophyta</taxon>
        <taxon>Bryophyta</taxon>
        <taxon>Bryophytina</taxon>
        <taxon>Bryopsida</taxon>
        <taxon>Funariidae</taxon>
        <taxon>Funariales</taxon>
        <taxon>Funariaceae</taxon>
        <taxon>Physcomitrium</taxon>
    </lineage>
</organism>
<reference evidence="1" key="1">
    <citation type="journal article" date="2008" name="Science">
        <title>The Physcomitrella genome reveals evolutionary insights into the conquest of land by plants.</title>
        <authorList>
            <person name="Rensing S."/>
            <person name="Lang D."/>
            <person name="Zimmer A."/>
            <person name="Terry A."/>
            <person name="Salamov A."/>
            <person name="Shapiro H."/>
            <person name="Nishiyama T."/>
            <person name="Perroud P.-F."/>
            <person name="Lindquist E."/>
            <person name="Kamisugi Y."/>
            <person name="Tanahashi T."/>
            <person name="Sakakibara K."/>
            <person name="Fujita T."/>
            <person name="Oishi K."/>
            <person name="Shin-I T."/>
            <person name="Kuroki Y."/>
            <person name="Toyoda A."/>
            <person name="Suzuki Y."/>
            <person name="Hashimoto A."/>
            <person name="Yamaguchi K."/>
            <person name="Sugano A."/>
            <person name="Kohara Y."/>
            <person name="Fujiyama A."/>
            <person name="Anterola A."/>
            <person name="Aoki S."/>
            <person name="Ashton N."/>
            <person name="Barbazuk W.B."/>
            <person name="Barker E."/>
            <person name="Bennetzen J."/>
            <person name="Bezanilla M."/>
            <person name="Blankenship R."/>
            <person name="Cho S.H."/>
            <person name="Dutcher S."/>
            <person name="Estelle M."/>
            <person name="Fawcett J.A."/>
            <person name="Gundlach H."/>
            <person name="Hanada K."/>
            <person name="Heyl A."/>
            <person name="Hicks K.A."/>
            <person name="Hugh J."/>
            <person name="Lohr M."/>
            <person name="Mayer K."/>
            <person name="Melkozernov A."/>
            <person name="Murata T."/>
            <person name="Nelson D."/>
            <person name="Pils B."/>
            <person name="Prigge M."/>
            <person name="Reiss B."/>
            <person name="Renner T."/>
            <person name="Rombauts S."/>
            <person name="Rushton P."/>
            <person name="Sanderfoot A."/>
            <person name="Schween G."/>
            <person name="Shiu S.-H."/>
            <person name="Stueber K."/>
            <person name="Theodoulou F.L."/>
            <person name="Tu H."/>
            <person name="Van de Peer Y."/>
            <person name="Verrier P.J."/>
            <person name="Waters E."/>
            <person name="Wood A."/>
            <person name="Yang L."/>
            <person name="Cove D."/>
            <person name="Cuming A."/>
            <person name="Hasebe M."/>
            <person name="Lucas S."/>
            <person name="Mishler D.B."/>
            <person name="Reski R."/>
            <person name="Grigoriev I."/>
            <person name="Quatrano R.S."/>
            <person name="Boore J.L."/>
        </authorList>
    </citation>
    <scope>NUCLEOTIDE SEQUENCE [LARGE SCALE GENOMIC DNA]</scope>
</reference>
<protein>
    <submittedName>
        <fullName evidence="1">Predicted protein</fullName>
    </submittedName>
</protein>
<name>A9U6J9_PHYPA</name>
<gene>
    <name evidence="1" type="ORF">PHYPADRAFT_103299</name>
</gene>
<evidence type="ECO:0000313" key="1">
    <source>
        <dbReference type="EMBL" id="EDQ48704.1"/>
    </source>
</evidence>
<accession>A9U6J9</accession>
<dbReference type="EMBL" id="DS546053">
    <property type="protein sequence ID" value="EDQ48704.1"/>
    <property type="molecule type" value="Genomic_DNA"/>
</dbReference>
<sequence>MSTIHGNEEIFLLIVYNHVCQLNTFYINRLELLVVFNSPYTSHPASGFDTSKCVMIPDSSSKFMPSDFIVRLPEGSRPVTKALRDRRNGIDTVPCADWTSTWMQDPSTSTSAMQPMVTSHVTTSRRLRETPRVNLFASVQGAKYFMAISVYAWHYVSWLSTSALIDADHCRVPYSEQAEEAATLADPACEDAHAEAVE</sequence>
<dbReference type="AlphaFoldDB" id="A9U6J9"/>
<proteinExistence type="predicted"/>